<dbReference type="EMBL" id="AKWM02000022">
    <property type="protein sequence ID" value="EKS01192.1"/>
    <property type="molecule type" value="Genomic_DNA"/>
</dbReference>
<dbReference type="RefSeq" id="WP_002761540.1">
    <property type="nucleotide sequence ID" value="NZ_AKWM02000022.1"/>
</dbReference>
<dbReference type="Proteomes" id="UP000001343">
    <property type="component" value="Unassembled WGS sequence"/>
</dbReference>
<sequence>MLRLKKDILVFRDESKADWKTLRAISKETHRGNSPDYHKDMWGFIESKIFGFEISKKSYQFFRSLDRKLDTNMMYSYRSKN</sequence>
<dbReference type="AlphaFoldDB" id="A0AA87SZR6"/>
<reference evidence="1 2" key="1">
    <citation type="journal article" date="2014" name="Int. J. Syst. Evol. Microbiol.">
        <title>Leptospira mayottensis sp. nov., a pathogenic species of the genus Leptospira isolated from humans.</title>
        <authorList>
            <person name="Bourhy P."/>
            <person name="Collet L."/>
            <person name="Brisse S."/>
            <person name="Picardeau M."/>
        </authorList>
    </citation>
    <scope>NUCLEOTIDE SEQUENCE [LARGE SCALE GENOMIC DNA]</scope>
    <source>
        <strain evidence="1 2">200901122</strain>
    </source>
</reference>
<accession>A0AA87SZR6</accession>
<gene>
    <name evidence="1" type="ORF">LEP1GSC125_1209</name>
</gene>
<comment type="caution">
    <text evidence="1">The sequence shown here is derived from an EMBL/GenBank/DDBJ whole genome shotgun (WGS) entry which is preliminary data.</text>
</comment>
<protein>
    <submittedName>
        <fullName evidence="1">Uncharacterized protein</fullName>
    </submittedName>
</protein>
<proteinExistence type="predicted"/>
<name>A0AA87SZR6_9LEPT</name>
<organism evidence="1 2">
    <name type="scientific">Leptospira mayottensis 200901122</name>
    <dbReference type="NCBI Taxonomy" id="1193010"/>
    <lineage>
        <taxon>Bacteria</taxon>
        <taxon>Pseudomonadati</taxon>
        <taxon>Spirochaetota</taxon>
        <taxon>Spirochaetia</taxon>
        <taxon>Leptospirales</taxon>
        <taxon>Leptospiraceae</taxon>
        <taxon>Leptospira</taxon>
    </lineage>
</organism>
<evidence type="ECO:0000313" key="1">
    <source>
        <dbReference type="EMBL" id="EKS01192.1"/>
    </source>
</evidence>
<evidence type="ECO:0000313" key="2">
    <source>
        <dbReference type="Proteomes" id="UP000001343"/>
    </source>
</evidence>